<dbReference type="InterPro" id="IPR001680">
    <property type="entry name" value="WD40_rpt"/>
</dbReference>
<evidence type="ECO:0000256" key="4">
    <source>
        <dbReference type="ARBA" id="ARBA00022737"/>
    </source>
</evidence>
<dbReference type="GO" id="GO:0071933">
    <property type="term" value="F:Arp2/3 complex binding"/>
    <property type="evidence" value="ECO:0007669"/>
    <property type="project" value="Ensembl"/>
</dbReference>
<reference evidence="11 12" key="1">
    <citation type="submission" date="2018-10" db="EMBL/GenBank/DDBJ databases">
        <title>Improved assembly of the deer mouse Peromyscus maniculatus genome.</title>
        <authorList>
            <person name="Lassance J.-M."/>
            <person name="Hoekstra H.E."/>
        </authorList>
    </citation>
    <scope>NUCLEOTIDE SEQUENCE [LARGE SCALE GENOMIC DNA]</scope>
</reference>
<name>A0A8C8U8U2_PERMB</name>
<dbReference type="GO" id="GO:0036156">
    <property type="term" value="C:inner dynein arm"/>
    <property type="evidence" value="ECO:0007669"/>
    <property type="project" value="TreeGrafter"/>
</dbReference>
<dbReference type="GO" id="GO:0045669">
    <property type="term" value="P:positive regulation of osteoblast differentiation"/>
    <property type="evidence" value="ECO:0007669"/>
    <property type="project" value="Ensembl"/>
</dbReference>
<dbReference type="InterPro" id="IPR015943">
    <property type="entry name" value="WD40/YVTN_repeat-like_dom_sf"/>
</dbReference>
<dbReference type="GO" id="GO:0045504">
    <property type="term" value="F:dynein heavy chain binding"/>
    <property type="evidence" value="ECO:0007669"/>
    <property type="project" value="TreeGrafter"/>
</dbReference>
<dbReference type="PANTHER" id="PTHR12442">
    <property type="entry name" value="DYNEIN INTERMEDIATE CHAIN"/>
    <property type="match status" value="1"/>
</dbReference>
<keyword evidence="3" id="KW-0853">WD repeat</keyword>
<feature type="region of interest" description="Disordered" evidence="10">
    <location>
        <begin position="539"/>
        <end position="567"/>
    </location>
</feature>
<dbReference type="SMART" id="SM00320">
    <property type="entry name" value="WD40"/>
    <property type="match status" value="4"/>
</dbReference>
<evidence type="ECO:0000256" key="5">
    <source>
        <dbReference type="ARBA" id="ARBA00023054"/>
    </source>
</evidence>
<dbReference type="Proteomes" id="UP000694547">
    <property type="component" value="Chromosome 6"/>
</dbReference>
<evidence type="ECO:0000256" key="10">
    <source>
        <dbReference type="SAM" id="MobiDB-lite"/>
    </source>
</evidence>
<feature type="compositionally biased region" description="Low complexity" evidence="10">
    <location>
        <begin position="539"/>
        <end position="561"/>
    </location>
</feature>
<dbReference type="GO" id="GO:0030336">
    <property type="term" value="P:negative regulation of cell migration"/>
    <property type="evidence" value="ECO:0007669"/>
    <property type="project" value="Ensembl"/>
</dbReference>
<evidence type="ECO:0000256" key="7">
    <source>
        <dbReference type="ARBA" id="ARBA00065518"/>
    </source>
</evidence>
<dbReference type="SUPFAM" id="SSF50978">
    <property type="entry name" value="WD40 repeat-like"/>
    <property type="match status" value="1"/>
</dbReference>
<keyword evidence="12" id="KW-1185">Reference proteome</keyword>
<dbReference type="GO" id="GO:0036159">
    <property type="term" value="P:inner dynein arm assembly"/>
    <property type="evidence" value="ECO:0007669"/>
    <property type="project" value="TreeGrafter"/>
</dbReference>
<dbReference type="FunFam" id="2.130.10.10:FF:000415">
    <property type="entry name" value="WD repeat domain 63"/>
    <property type="match status" value="1"/>
</dbReference>
<feature type="compositionally biased region" description="Basic residues" evidence="10">
    <location>
        <begin position="10"/>
        <end position="23"/>
    </location>
</feature>
<evidence type="ECO:0000313" key="11">
    <source>
        <dbReference type="Ensembl" id="ENSPEMP00000027706.1"/>
    </source>
</evidence>
<dbReference type="Ensembl" id="ENSPEMT00000032123.2">
    <property type="protein sequence ID" value="ENSPEMP00000027706.1"/>
    <property type="gene ID" value="ENSPEMG00000023437.2"/>
</dbReference>
<accession>A0A8C8U8U2</accession>
<comment type="function">
    <text evidence="6">Acts as a negative regulator of cell migration, invasion, and metastasis downstream of p53/TP53, through inhibition of Arp2/3 complex-mediated actin polymerization. Via its association with the multisubunit axonemal dynein complex, is potentially involved in the regulation of cilia function. May play a role in osteogenesis of dental tissue-derived mesenchymal stem cells.</text>
</comment>
<dbReference type="PANTHER" id="PTHR12442:SF5">
    <property type="entry name" value="DYNEIN AXONEMAL INTERMEDIATE CHAIN 3"/>
    <property type="match status" value="1"/>
</dbReference>
<dbReference type="GO" id="GO:0045503">
    <property type="term" value="F:dynein light chain binding"/>
    <property type="evidence" value="ECO:0007669"/>
    <property type="project" value="TreeGrafter"/>
</dbReference>
<dbReference type="Gene3D" id="2.130.10.10">
    <property type="entry name" value="YVTN repeat-like/Quinoprotein amine dehydrogenase"/>
    <property type="match status" value="2"/>
</dbReference>
<reference evidence="11" key="2">
    <citation type="submission" date="2025-08" db="UniProtKB">
        <authorList>
            <consortium name="Ensembl"/>
        </authorList>
    </citation>
    <scope>IDENTIFICATION</scope>
</reference>
<feature type="region of interest" description="Disordered" evidence="10">
    <location>
        <begin position="1"/>
        <end position="36"/>
    </location>
</feature>
<evidence type="ECO:0000256" key="1">
    <source>
        <dbReference type="ARBA" id="ARBA00004496"/>
    </source>
</evidence>
<proteinExistence type="predicted"/>
<evidence type="ECO:0000313" key="12">
    <source>
        <dbReference type="Proteomes" id="UP000694547"/>
    </source>
</evidence>
<protein>
    <recommendedName>
        <fullName evidence="8">Dynein axonemal intermediate chain 3</fullName>
    </recommendedName>
    <alternativeName>
        <fullName evidence="9">WD repeat-containing protein 63</fullName>
    </alternativeName>
</protein>
<keyword evidence="5" id="KW-0175">Coiled coil</keyword>
<dbReference type="InterPro" id="IPR050687">
    <property type="entry name" value="Dynein_IC"/>
</dbReference>
<organism evidence="11 12">
    <name type="scientific">Peromyscus maniculatus bairdii</name>
    <name type="common">Prairie deer mouse</name>
    <dbReference type="NCBI Taxonomy" id="230844"/>
    <lineage>
        <taxon>Eukaryota</taxon>
        <taxon>Metazoa</taxon>
        <taxon>Chordata</taxon>
        <taxon>Craniata</taxon>
        <taxon>Vertebrata</taxon>
        <taxon>Euteleostomi</taxon>
        <taxon>Mammalia</taxon>
        <taxon>Eutheria</taxon>
        <taxon>Euarchontoglires</taxon>
        <taxon>Glires</taxon>
        <taxon>Rodentia</taxon>
        <taxon>Myomorpha</taxon>
        <taxon>Muroidea</taxon>
        <taxon>Cricetidae</taxon>
        <taxon>Neotominae</taxon>
        <taxon>Peromyscus</taxon>
    </lineage>
</organism>
<keyword evidence="4" id="KW-0677">Repeat</keyword>
<dbReference type="InterPro" id="IPR036322">
    <property type="entry name" value="WD40_repeat_dom_sf"/>
</dbReference>
<evidence type="ECO:0000256" key="9">
    <source>
        <dbReference type="ARBA" id="ARBA00075733"/>
    </source>
</evidence>
<evidence type="ECO:0000256" key="8">
    <source>
        <dbReference type="ARBA" id="ARBA00072658"/>
    </source>
</evidence>
<dbReference type="GO" id="GO:0060294">
    <property type="term" value="P:cilium movement involved in cell motility"/>
    <property type="evidence" value="ECO:0007669"/>
    <property type="project" value="TreeGrafter"/>
</dbReference>
<comment type="subcellular location">
    <subcellularLocation>
        <location evidence="1">Cytoplasm</location>
    </subcellularLocation>
</comment>
<dbReference type="GO" id="GO:0034316">
    <property type="term" value="P:negative regulation of Arp2/3 complex-mediated actin nucleation"/>
    <property type="evidence" value="ECO:0007669"/>
    <property type="project" value="Ensembl"/>
</dbReference>
<keyword evidence="2" id="KW-0963">Cytoplasm</keyword>
<sequence>MAPKPQKSPKVQRKGQGGKKKIKPSIPVVEEEEPMNMESMGHPEIYPLVLTTRTQEIFNCRADEDFTDEQPYKLIKKDEILADMLNRAAISDFYPVKKIVREYPGDELLLVYDKDFKYGLNFYLIGTEEGKENFLKTPEVPEEQEELKEHTPEDLYIYKPPVSKPWVSLGSEKEIEEESVKESKRRVTYMISRKRSQFGAPVTFSDQNASSIKDAYIECTSYTDKNFTLNQVEKDIGLQVIPEVKGVSTQTKWAFPKNATTQYYAREFSEEEKEALEQSKTLVDFLNNVSTSVEIALQQNEIMNTFIDDWKNLAEEESTFGDKTDTHLKEYQSFTDLHSTMEKMITCVSWHPTIYGLIVVSVAVRLSYEERVHFSGKLLLQPSLLLFWSFSDPIHPQLMLESPDDIFCFEFCPSDPNIIAGGCINGQIVLWDITSHADRIENIKAGGSRSRKAILKPMFLLEPDSNKEAMYIRHCAVSSIENGHRKVITDIHWLPDSFEINRMGSVFENRSGINCQLVTCSADCTICFWDIRPQKPASTAAPATTSAATTTTNHTNSQQPTTEKKKEETIEIPFDVPSTFLHLDLSWKPLSRIKLSKGETSLDHCPTKLSLGEDPLLCKMQGTSSIHVLLKEKVLSQVKALKSAEVNPYHNLEAGIANILKPIDDFCTKFFVGTEEGEVIYTDWKMERDSETGRFMPKKPVNLYTVHDGSVHTVQRSPFYNDIILTVGGWNVAIWKEEVMSGPLLQTCCAPKRYTSGAWSLTRPGVFYIGREDGYVDIWDLLEKTHEPAQSQNICITMITYIKPWTFSSKQQFIAIADYYGTLHILEIPWTLSHPSFNEVSSVNYYFEREVKHLEYVQQRKLIREEEKKEIALELVKKKTKVYTKTKEQMEAELRLEYESYLELEKSVLFNLGLTKVSEKVSYLDMA</sequence>
<evidence type="ECO:0000256" key="6">
    <source>
        <dbReference type="ARBA" id="ARBA00056346"/>
    </source>
</evidence>
<comment type="subunit">
    <text evidence="7">Interacts with ACTR2; this interaction reduces binding of the Arp2/3 complex to the VCA domain of nucleation promoting factors. Part of the multisubunit axonemal dynein complex formed at least of two heavy chains and a number of intermediate and light chains. Found in a associated with the catalytic heavy chain DNAH2, the intermediate chain DNAI4, and the light chain DYNLT1.</text>
</comment>
<evidence type="ECO:0000256" key="2">
    <source>
        <dbReference type="ARBA" id="ARBA00022490"/>
    </source>
</evidence>
<dbReference type="GeneTree" id="ENSGT00940000156924"/>
<evidence type="ECO:0000256" key="3">
    <source>
        <dbReference type="ARBA" id="ARBA00022574"/>
    </source>
</evidence>
<dbReference type="AlphaFoldDB" id="A0A8C8U8U2"/>
<reference evidence="11" key="3">
    <citation type="submission" date="2025-09" db="UniProtKB">
        <authorList>
            <consortium name="Ensembl"/>
        </authorList>
    </citation>
    <scope>IDENTIFICATION</scope>
</reference>